<dbReference type="Gene3D" id="3.40.50.1820">
    <property type="entry name" value="alpha/beta hydrolase"/>
    <property type="match status" value="1"/>
</dbReference>
<organism evidence="1">
    <name type="scientific">freshwater metagenome</name>
    <dbReference type="NCBI Taxonomy" id="449393"/>
    <lineage>
        <taxon>unclassified sequences</taxon>
        <taxon>metagenomes</taxon>
        <taxon>ecological metagenomes</taxon>
    </lineage>
</organism>
<dbReference type="InterPro" id="IPR005152">
    <property type="entry name" value="Lipase_secreted"/>
</dbReference>
<name>A0A6J7E7R4_9ZZZZ</name>
<protein>
    <submittedName>
        <fullName evidence="1">Unannotated protein</fullName>
    </submittedName>
</protein>
<dbReference type="Gene3D" id="1.10.260.130">
    <property type="match status" value="1"/>
</dbReference>
<dbReference type="Pfam" id="PF03583">
    <property type="entry name" value="LIP"/>
    <property type="match status" value="1"/>
</dbReference>
<gene>
    <name evidence="1" type="ORF">UFOPK3472_00284</name>
</gene>
<dbReference type="GO" id="GO:0004806">
    <property type="term" value="F:triacylglycerol lipase activity"/>
    <property type="evidence" value="ECO:0007669"/>
    <property type="project" value="InterPro"/>
</dbReference>
<dbReference type="EMBL" id="CAFBLX010000010">
    <property type="protein sequence ID" value="CAB4876834.1"/>
    <property type="molecule type" value="Genomic_DNA"/>
</dbReference>
<sequence length="448" mass="46625">MLRRTRSLLIVSLAAAALTHGAAAVSAQPVDDAFFRYTGAAPLESYPPGSVLGVRTLPYHLLNVATPLDAMQILYRSTDAQGRPSANVTSVLRPPNAQPDKVISYQSAYDSLNPDDGPSRAIAGNTPLLSLTPSGRNVDVGGAAASGEGAVIAPFLALGYTVVLADTQGPTADFAAGPEYGMMTLDSLRAAQQVPGSGVTDNSRIGLLGYSGGAIATNWASIMAADYAPEIADNLLGAAQGGLLVNPANNLRYASGSISWGGVVGMAIVGIGRAYGIDFDPYINDYGREIMAKLNDASILNVLLQYPGLRWTDLVKPQYADPNTIPEYVDVVNKINMGQAAVPTVPMFVAQASNGILEGTQPGPIGTGPGDGIMVAGDVRALMNKYCAAGVSVQYDEYDTISHIPGAALWLPGAVEWLIDRFSDKPAPTNCGRIAPGNSLAPQQHASR</sequence>
<proteinExistence type="predicted"/>
<dbReference type="PIRSF" id="PIRSF029171">
    <property type="entry name" value="Esterase_LipA"/>
    <property type="match status" value="1"/>
</dbReference>
<dbReference type="PANTHER" id="PTHR34853">
    <property type="match status" value="1"/>
</dbReference>
<dbReference type="AlphaFoldDB" id="A0A6J7E7R4"/>
<dbReference type="GO" id="GO:0016042">
    <property type="term" value="P:lipid catabolic process"/>
    <property type="evidence" value="ECO:0007669"/>
    <property type="project" value="InterPro"/>
</dbReference>
<dbReference type="PANTHER" id="PTHR34853:SF1">
    <property type="entry name" value="LIPASE 5"/>
    <property type="match status" value="1"/>
</dbReference>
<evidence type="ECO:0000313" key="1">
    <source>
        <dbReference type="EMBL" id="CAB4876834.1"/>
    </source>
</evidence>
<dbReference type="InterPro" id="IPR029058">
    <property type="entry name" value="AB_hydrolase_fold"/>
</dbReference>
<accession>A0A6J7E7R4</accession>
<dbReference type="SUPFAM" id="SSF53474">
    <property type="entry name" value="alpha/beta-Hydrolases"/>
    <property type="match status" value="1"/>
</dbReference>
<reference evidence="1" key="1">
    <citation type="submission" date="2020-05" db="EMBL/GenBank/DDBJ databases">
        <authorList>
            <person name="Chiriac C."/>
            <person name="Salcher M."/>
            <person name="Ghai R."/>
            <person name="Kavagutti S V."/>
        </authorList>
    </citation>
    <scope>NUCLEOTIDE SEQUENCE</scope>
</reference>